<organism evidence="1 2">
    <name type="scientific">Dendrobium chrysotoxum</name>
    <name type="common">Orchid</name>
    <dbReference type="NCBI Taxonomy" id="161865"/>
    <lineage>
        <taxon>Eukaryota</taxon>
        <taxon>Viridiplantae</taxon>
        <taxon>Streptophyta</taxon>
        <taxon>Embryophyta</taxon>
        <taxon>Tracheophyta</taxon>
        <taxon>Spermatophyta</taxon>
        <taxon>Magnoliopsida</taxon>
        <taxon>Liliopsida</taxon>
        <taxon>Asparagales</taxon>
        <taxon>Orchidaceae</taxon>
        <taxon>Epidendroideae</taxon>
        <taxon>Malaxideae</taxon>
        <taxon>Dendrobiinae</taxon>
        <taxon>Dendrobium</taxon>
    </lineage>
</organism>
<evidence type="ECO:0000313" key="2">
    <source>
        <dbReference type="Proteomes" id="UP000775213"/>
    </source>
</evidence>
<dbReference type="AlphaFoldDB" id="A0AAV7HF75"/>
<dbReference type="Proteomes" id="UP000775213">
    <property type="component" value="Unassembled WGS sequence"/>
</dbReference>
<keyword evidence="2" id="KW-1185">Reference proteome</keyword>
<protein>
    <submittedName>
        <fullName evidence="1">Uncharacterized protein</fullName>
    </submittedName>
</protein>
<reference evidence="1 2" key="1">
    <citation type="journal article" date="2021" name="Hortic Res">
        <title>Chromosome-scale assembly of the Dendrobium chrysotoxum genome enhances the understanding of orchid evolution.</title>
        <authorList>
            <person name="Zhang Y."/>
            <person name="Zhang G.Q."/>
            <person name="Zhang D."/>
            <person name="Liu X.D."/>
            <person name="Xu X.Y."/>
            <person name="Sun W.H."/>
            <person name="Yu X."/>
            <person name="Zhu X."/>
            <person name="Wang Z.W."/>
            <person name="Zhao X."/>
            <person name="Zhong W.Y."/>
            <person name="Chen H."/>
            <person name="Yin W.L."/>
            <person name="Huang T."/>
            <person name="Niu S.C."/>
            <person name="Liu Z.J."/>
        </authorList>
    </citation>
    <scope>NUCLEOTIDE SEQUENCE [LARGE SCALE GENOMIC DNA]</scope>
    <source>
        <strain evidence="1">Lindl</strain>
    </source>
</reference>
<sequence length="101" mass="11631">MAAPPARARADYDYLIKLLLIGDSVFLKVEDISLLYMFGFSIQTLLHVGSSERRKISVFPWGSKQLLHVGSFEIFNLFCRLFEDLILFIRGLLPNIINHLF</sequence>
<comment type="caution">
    <text evidence="1">The sequence shown here is derived from an EMBL/GenBank/DDBJ whole genome shotgun (WGS) entry which is preliminary data.</text>
</comment>
<gene>
    <name evidence="1" type="ORF">IEQ34_006341</name>
</gene>
<accession>A0AAV7HF75</accession>
<dbReference type="EMBL" id="JAGFBR010000006">
    <property type="protein sequence ID" value="KAH0466238.1"/>
    <property type="molecule type" value="Genomic_DNA"/>
</dbReference>
<evidence type="ECO:0000313" key="1">
    <source>
        <dbReference type="EMBL" id="KAH0466238.1"/>
    </source>
</evidence>
<name>A0AAV7HF75_DENCH</name>
<proteinExistence type="predicted"/>